<gene>
    <name evidence="1" type="ORF">ACJIZ3_004586</name>
</gene>
<organism evidence="1 2">
    <name type="scientific">Penstemon smallii</name>
    <dbReference type="NCBI Taxonomy" id="265156"/>
    <lineage>
        <taxon>Eukaryota</taxon>
        <taxon>Viridiplantae</taxon>
        <taxon>Streptophyta</taxon>
        <taxon>Embryophyta</taxon>
        <taxon>Tracheophyta</taxon>
        <taxon>Spermatophyta</taxon>
        <taxon>Magnoliopsida</taxon>
        <taxon>eudicotyledons</taxon>
        <taxon>Gunneridae</taxon>
        <taxon>Pentapetalae</taxon>
        <taxon>asterids</taxon>
        <taxon>lamiids</taxon>
        <taxon>Lamiales</taxon>
        <taxon>Plantaginaceae</taxon>
        <taxon>Cheloneae</taxon>
        <taxon>Penstemon</taxon>
    </lineage>
</organism>
<proteinExistence type="predicted"/>
<comment type="caution">
    <text evidence="1">The sequence shown here is derived from an EMBL/GenBank/DDBJ whole genome shotgun (WGS) entry which is preliminary data.</text>
</comment>
<keyword evidence="2" id="KW-1185">Reference proteome</keyword>
<dbReference type="EMBL" id="JBJXBP010000007">
    <property type="protein sequence ID" value="KAL3818681.1"/>
    <property type="molecule type" value="Genomic_DNA"/>
</dbReference>
<reference evidence="1 2" key="1">
    <citation type="submission" date="2024-12" db="EMBL/GenBank/DDBJ databases">
        <title>The unique morphological basis and parallel evolutionary history of personate flowers in Penstemon.</title>
        <authorList>
            <person name="Depatie T.H."/>
            <person name="Wessinger C.A."/>
        </authorList>
    </citation>
    <scope>NUCLEOTIDE SEQUENCE [LARGE SCALE GENOMIC DNA]</scope>
    <source>
        <strain evidence="1">WTNN_2</strain>
        <tissue evidence="1">Leaf</tissue>
    </source>
</reference>
<name>A0ABD3S2P2_9LAMI</name>
<dbReference type="AlphaFoldDB" id="A0ABD3S2P2"/>
<dbReference type="Proteomes" id="UP001634393">
    <property type="component" value="Unassembled WGS sequence"/>
</dbReference>
<accession>A0ABD3S2P2</accession>
<sequence>MILEKSYLLSQSHVCSYCLYLSFYNLPRVFFYSLYLSFCNLPHICFD</sequence>
<protein>
    <submittedName>
        <fullName evidence="1">Uncharacterized protein</fullName>
    </submittedName>
</protein>
<evidence type="ECO:0000313" key="1">
    <source>
        <dbReference type="EMBL" id="KAL3818681.1"/>
    </source>
</evidence>
<evidence type="ECO:0000313" key="2">
    <source>
        <dbReference type="Proteomes" id="UP001634393"/>
    </source>
</evidence>